<dbReference type="GeneID" id="103393578"/>
<keyword evidence="1 3" id="KW-0378">Hydrolase</keyword>
<dbReference type="OMA" id="WEWGTTR"/>
<accession>A0A3P8W7U8</accession>
<reference evidence="6 7" key="1">
    <citation type="journal article" date="2014" name="Nat. Genet.">
        <title>Whole-genome sequence of a flatfish provides insights into ZW sex chromosome evolution and adaptation to a benthic lifestyle.</title>
        <authorList>
            <person name="Chen S."/>
            <person name="Zhang G."/>
            <person name="Shao C."/>
            <person name="Huang Q."/>
            <person name="Liu G."/>
            <person name="Zhang P."/>
            <person name="Song W."/>
            <person name="An N."/>
            <person name="Chalopin D."/>
            <person name="Volff J.N."/>
            <person name="Hong Y."/>
            <person name="Li Q."/>
            <person name="Sha Z."/>
            <person name="Zhou H."/>
            <person name="Xie M."/>
            <person name="Yu Q."/>
            <person name="Liu Y."/>
            <person name="Xiang H."/>
            <person name="Wang N."/>
            <person name="Wu K."/>
            <person name="Yang C."/>
            <person name="Zhou Q."/>
            <person name="Liao X."/>
            <person name="Yang L."/>
            <person name="Hu Q."/>
            <person name="Zhang J."/>
            <person name="Meng L."/>
            <person name="Jin L."/>
            <person name="Tian Y."/>
            <person name="Lian J."/>
            <person name="Yang J."/>
            <person name="Miao G."/>
            <person name="Liu S."/>
            <person name="Liang Z."/>
            <person name="Yan F."/>
            <person name="Li Y."/>
            <person name="Sun B."/>
            <person name="Zhang H."/>
            <person name="Zhang J."/>
            <person name="Zhu Y."/>
            <person name="Du M."/>
            <person name="Zhao Y."/>
            <person name="Schartl M."/>
            <person name="Tang Q."/>
            <person name="Wang J."/>
        </authorList>
    </citation>
    <scope>NUCLEOTIDE SEQUENCE</scope>
</reference>
<dbReference type="Gene3D" id="3.40.1090.10">
    <property type="entry name" value="Cytosolic phospholipase A2 catalytic domain"/>
    <property type="match status" value="1"/>
</dbReference>
<dbReference type="GO" id="GO:0046475">
    <property type="term" value="P:glycerophospholipid catabolic process"/>
    <property type="evidence" value="ECO:0007669"/>
    <property type="project" value="TreeGrafter"/>
</dbReference>
<dbReference type="GO" id="GO:0005829">
    <property type="term" value="C:cytosol"/>
    <property type="evidence" value="ECO:0007669"/>
    <property type="project" value="TreeGrafter"/>
</dbReference>
<dbReference type="STRING" id="244447.ENSCSEP00000021694"/>
<dbReference type="PANTHER" id="PTHR10728">
    <property type="entry name" value="CYTOSOLIC PHOSPHOLIPASE A2"/>
    <property type="match status" value="1"/>
</dbReference>
<feature type="region of interest" description="Disordered" evidence="4">
    <location>
        <begin position="1"/>
        <end position="26"/>
    </location>
</feature>
<dbReference type="GO" id="GO:0047498">
    <property type="term" value="F:calcium-dependent phospholipase A2 activity"/>
    <property type="evidence" value="ECO:0007669"/>
    <property type="project" value="TreeGrafter"/>
</dbReference>
<evidence type="ECO:0000313" key="6">
    <source>
        <dbReference type="Ensembl" id="ENSCSEP00000021706.1"/>
    </source>
</evidence>
<dbReference type="GO" id="GO:0005654">
    <property type="term" value="C:nucleoplasm"/>
    <property type="evidence" value="ECO:0007669"/>
    <property type="project" value="TreeGrafter"/>
</dbReference>
<dbReference type="RefSeq" id="XP_016895834.1">
    <property type="nucleotide sequence ID" value="XM_017040345.2"/>
</dbReference>
<dbReference type="SUPFAM" id="SSF52151">
    <property type="entry name" value="FabD/lysophospholipase-like"/>
    <property type="match status" value="1"/>
</dbReference>
<dbReference type="PANTHER" id="PTHR10728:SF39">
    <property type="entry name" value="CYTOSOLIC PHOSPHOLIPASE A2 GAMMA"/>
    <property type="match status" value="1"/>
</dbReference>
<evidence type="ECO:0000313" key="7">
    <source>
        <dbReference type="Proteomes" id="UP000265120"/>
    </source>
</evidence>
<dbReference type="Ensembl" id="ENSCSET00000021971.1">
    <property type="protein sequence ID" value="ENSCSEP00000021694.1"/>
    <property type="gene ID" value="ENSCSEG00000013845.1"/>
</dbReference>
<dbReference type="OrthoDB" id="270970at2759"/>
<evidence type="ECO:0000256" key="4">
    <source>
        <dbReference type="SAM" id="MobiDB-lite"/>
    </source>
</evidence>
<dbReference type="Ensembl" id="ENSCSET00000021983.1">
    <property type="protein sequence ID" value="ENSCSEP00000021706.1"/>
    <property type="gene ID" value="ENSCSEG00000013845.1"/>
</dbReference>
<keyword evidence="3" id="KW-0442">Lipid degradation</keyword>
<organism evidence="6 7">
    <name type="scientific">Cynoglossus semilaevis</name>
    <name type="common">Tongue sole</name>
    <dbReference type="NCBI Taxonomy" id="244447"/>
    <lineage>
        <taxon>Eukaryota</taxon>
        <taxon>Metazoa</taxon>
        <taxon>Chordata</taxon>
        <taxon>Craniata</taxon>
        <taxon>Vertebrata</taxon>
        <taxon>Euteleostomi</taxon>
        <taxon>Actinopterygii</taxon>
        <taxon>Neopterygii</taxon>
        <taxon>Teleostei</taxon>
        <taxon>Neoteleostei</taxon>
        <taxon>Acanthomorphata</taxon>
        <taxon>Carangaria</taxon>
        <taxon>Pleuronectiformes</taxon>
        <taxon>Pleuronectoidei</taxon>
        <taxon>Cynoglossidae</taxon>
        <taxon>Cynoglossinae</taxon>
        <taxon>Cynoglossus</taxon>
    </lineage>
</organism>
<evidence type="ECO:0000256" key="1">
    <source>
        <dbReference type="ARBA" id="ARBA00022801"/>
    </source>
</evidence>
<evidence type="ECO:0000256" key="3">
    <source>
        <dbReference type="PROSITE-ProRule" id="PRU00555"/>
    </source>
</evidence>
<proteinExistence type="predicted"/>
<dbReference type="GeneTree" id="ENSGT01030000234606"/>
<dbReference type="AlphaFoldDB" id="A0A3P8W7U8"/>
<keyword evidence="7" id="KW-1185">Reference proteome</keyword>
<dbReference type="SMART" id="SM00022">
    <property type="entry name" value="PLAc"/>
    <property type="match status" value="1"/>
</dbReference>
<dbReference type="GO" id="GO:0005544">
    <property type="term" value="F:calcium-dependent phospholipid binding"/>
    <property type="evidence" value="ECO:0007669"/>
    <property type="project" value="TreeGrafter"/>
</dbReference>
<feature type="domain" description="PLA2c" evidence="5">
    <location>
        <begin position="15"/>
        <end position="585"/>
    </location>
</feature>
<evidence type="ECO:0000259" key="5">
    <source>
        <dbReference type="PROSITE" id="PS51210"/>
    </source>
</evidence>
<keyword evidence="2 3" id="KW-0443">Lipid metabolism</keyword>
<sequence length="608" mass="68110">MFGAVLGSAEDMETPETAAKSPVRQSPSLCAGEQDFVDRRKKIVLKSLNNLGINCTADSVPHIAFLASGGGQRAAVALVGSLHQLQKDGLLDSLLYLSGVSGSTWSMASLYSDPEWSLNMDRAVSRLSGPGVELNQALAWLVDTAQEESFSLSDVWGVLTCAGIMKQMDQRRLSDEASYNATNPYPVYSAVEKTCFSHGATAGKWLEMSPHEAGFTEIGLFVPTTLLGSKFQKGELLEQKPEMDMIRLLGVLGSALADEDMIKDLIPWLNHKQILDDAAQQYVRVYSSLNKLLVLMSSTVQAPAPLSALNDLQGILSDMVKRNQSVLLESKSPEEKERLFQQWTQDLLTAVQTWSQNLEDGDFKTHVGLLVNQVLPSVVEWEWGTTSNFLYQYEDSSVPLCLNTAENIHLIDAGLLINVGYPPFLGHKRDIDLIIAPEYSAGNMFETLTLARDYAAEVKKPFPEIHRQILEDREWPKDLYVLEGTNQAPTIVYMPLFNRRNCKDAEEFADKMQLFSTFQRPFDEEKIQYVLMTARENMKNNRETLLMEVEKAALRRQNKNRFGRNSHMTKCDDVVSRDRLTDGFIFHYSFHAVTVQEVGSQSLSRVTI</sequence>
<evidence type="ECO:0000256" key="2">
    <source>
        <dbReference type="ARBA" id="ARBA00023098"/>
    </source>
</evidence>
<dbReference type="GO" id="GO:0005509">
    <property type="term" value="F:calcium ion binding"/>
    <property type="evidence" value="ECO:0007669"/>
    <property type="project" value="TreeGrafter"/>
</dbReference>
<dbReference type="GO" id="GO:0005635">
    <property type="term" value="C:nuclear envelope"/>
    <property type="evidence" value="ECO:0007669"/>
    <property type="project" value="TreeGrafter"/>
</dbReference>
<protein>
    <submittedName>
        <fullName evidence="6">Phospholipase A2 group IVC</fullName>
    </submittedName>
</protein>
<dbReference type="InterPro" id="IPR002642">
    <property type="entry name" value="LysoPLipase_cat_dom"/>
</dbReference>
<dbReference type="Pfam" id="PF01735">
    <property type="entry name" value="PLA2_B"/>
    <property type="match status" value="2"/>
</dbReference>
<dbReference type="InterPro" id="IPR016035">
    <property type="entry name" value="Acyl_Trfase/lysoPLipase"/>
</dbReference>
<reference evidence="6" key="2">
    <citation type="submission" date="2025-05" db="UniProtKB">
        <authorList>
            <consortium name="Ensembl"/>
        </authorList>
    </citation>
    <scope>IDENTIFICATION</scope>
</reference>
<dbReference type="Proteomes" id="UP000265120">
    <property type="component" value="Chromosome 17"/>
</dbReference>
<name>A0A3P8W7U8_CYNSE</name>
<dbReference type="PROSITE" id="PS51210">
    <property type="entry name" value="PLA2C"/>
    <property type="match status" value="1"/>
</dbReference>